<name>A0A5D2S2S8_GOSMU</name>
<organism evidence="1 2">
    <name type="scientific">Gossypium mustelinum</name>
    <name type="common">Cotton</name>
    <name type="synonym">Gossypium caicoense</name>
    <dbReference type="NCBI Taxonomy" id="34275"/>
    <lineage>
        <taxon>Eukaryota</taxon>
        <taxon>Viridiplantae</taxon>
        <taxon>Streptophyta</taxon>
        <taxon>Embryophyta</taxon>
        <taxon>Tracheophyta</taxon>
        <taxon>Spermatophyta</taxon>
        <taxon>Magnoliopsida</taxon>
        <taxon>eudicotyledons</taxon>
        <taxon>Gunneridae</taxon>
        <taxon>Pentapetalae</taxon>
        <taxon>rosids</taxon>
        <taxon>malvids</taxon>
        <taxon>Malvales</taxon>
        <taxon>Malvaceae</taxon>
        <taxon>Malvoideae</taxon>
        <taxon>Gossypium</taxon>
    </lineage>
</organism>
<reference evidence="1 2" key="1">
    <citation type="submission" date="2019-07" db="EMBL/GenBank/DDBJ databases">
        <title>WGS assembly of Gossypium mustelinum.</title>
        <authorList>
            <person name="Chen Z.J."/>
            <person name="Sreedasyam A."/>
            <person name="Ando A."/>
            <person name="Song Q."/>
            <person name="De L."/>
            <person name="Hulse-Kemp A."/>
            <person name="Ding M."/>
            <person name="Ye W."/>
            <person name="Kirkbride R."/>
            <person name="Jenkins J."/>
            <person name="Plott C."/>
            <person name="Lovell J."/>
            <person name="Lin Y.-M."/>
            <person name="Vaughn R."/>
            <person name="Liu B."/>
            <person name="Li W."/>
            <person name="Simpson S."/>
            <person name="Scheffler B."/>
            <person name="Saski C."/>
            <person name="Grover C."/>
            <person name="Hu G."/>
            <person name="Conover J."/>
            <person name="Carlson J."/>
            <person name="Shu S."/>
            <person name="Boston L."/>
            <person name="Williams M."/>
            <person name="Peterson D."/>
            <person name="Mcgee K."/>
            <person name="Jones D."/>
            <person name="Wendel J."/>
            <person name="Stelly D."/>
            <person name="Grimwood J."/>
            <person name="Schmutz J."/>
        </authorList>
    </citation>
    <scope>NUCLEOTIDE SEQUENCE [LARGE SCALE GENOMIC DNA]</scope>
    <source>
        <strain evidence="1">1408120.09</strain>
    </source>
</reference>
<sequence>MAPCTCSLATMASSRSCNDLFLFLQYKALPLCKPTRLSVELRDEIRFKENTKLVEGPALRLFSITKY</sequence>
<proteinExistence type="predicted"/>
<dbReference type="AlphaFoldDB" id="A0A5D2S2S8"/>
<accession>A0A5D2S2S8</accession>
<evidence type="ECO:0000313" key="2">
    <source>
        <dbReference type="Proteomes" id="UP000323597"/>
    </source>
</evidence>
<keyword evidence="2" id="KW-1185">Reference proteome</keyword>
<protein>
    <submittedName>
        <fullName evidence="1">Uncharacterized protein</fullName>
    </submittedName>
</protein>
<evidence type="ECO:0000313" key="1">
    <source>
        <dbReference type="EMBL" id="TYI46610.1"/>
    </source>
</evidence>
<dbReference type="Proteomes" id="UP000323597">
    <property type="component" value="Chromosome D13"/>
</dbReference>
<gene>
    <name evidence="1" type="ORF">E1A91_D13G117900v1</name>
</gene>
<dbReference type="EMBL" id="CM017661">
    <property type="protein sequence ID" value="TYI46610.1"/>
    <property type="molecule type" value="Genomic_DNA"/>
</dbReference>